<feature type="region of interest" description="Disordered" evidence="1">
    <location>
        <begin position="84"/>
        <end position="106"/>
    </location>
</feature>
<proteinExistence type="predicted"/>
<sequence length="106" mass="11889">MDEGSIDYDLLTLFAERRVAARVKAALRKQARSEERERAFFVASANEALFMWMDLASRMRAGRYPVDRARLLSMVEDVLPGRALTTDGSENAEPSCCAKAQHNDGH</sequence>
<keyword evidence="3" id="KW-1185">Reference proteome</keyword>
<dbReference type="AlphaFoldDB" id="A0A4R0X3D2"/>
<comment type="caution">
    <text evidence="2">The sequence shown here is derived from an EMBL/GenBank/DDBJ whole genome shotgun (WGS) entry which is preliminary data.</text>
</comment>
<reference evidence="2 3" key="1">
    <citation type="submission" date="2017-02" db="EMBL/GenBank/DDBJ databases">
        <title>Paraburkholderia sophoroidis sp. nov. and Paraburkholderia steynii sp. nov. rhizobial symbionts of the fynbos legume Hypocalyptus sophoroides.</title>
        <authorList>
            <person name="Steenkamp E.T."/>
            <person name="Beukes C.W."/>
            <person name="Van Zyl E."/>
            <person name="Avontuur J."/>
            <person name="Chan W.Y."/>
            <person name="Hassen A."/>
            <person name="Palmer M."/>
            <person name="Mthombeni L."/>
            <person name="Phalane F."/>
            <person name="Sereme K."/>
            <person name="Venter S.N."/>
        </authorList>
    </citation>
    <scope>NUCLEOTIDE SEQUENCE [LARGE SCALE GENOMIC DNA]</scope>
    <source>
        <strain evidence="2 3">HC1.1ba</strain>
    </source>
</reference>
<evidence type="ECO:0000313" key="2">
    <source>
        <dbReference type="EMBL" id="TCG04606.1"/>
    </source>
</evidence>
<organism evidence="2 3">
    <name type="scientific">Paraburkholderia steynii</name>
    <dbReference type="NCBI Taxonomy" id="1245441"/>
    <lineage>
        <taxon>Bacteria</taxon>
        <taxon>Pseudomonadati</taxon>
        <taxon>Pseudomonadota</taxon>
        <taxon>Betaproteobacteria</taxon>
        <taxon>Burkholderiales</taxon>
        <taxon>Burkholderiaceae</taxon>
        <taxon>Paraburkholderia</taxon>
    </lineage>
</organism>
<dbReference type="Proteomes" id="UP000294200">
    <property type="component" value="Unassembled WGS sequence"/>
</dbReference>
<name>A0A4R0X3D2_9BURK</name>
<accession>A0A4R0X3D2</accession>
<protein>
    <submittedName>
        <fullName evidence="2">Uncharacterized protein</fullName>
    </submittedName>
</protein>
<dbReference type="EMBL" id="MWML01000236">
    <property type="protein sequence ID" value="TCG04606.1"/>
    <property type="molecule type" value="Genomic_DNA"/>
</dbReference>
<evidence type="ECO:0000256" key="1">
    <source>
        <dbReference type="SAM" id="MobiDB-lite"/>
    </source>
</evidence>
<gene>
    <name evidence="2" type="ORF">BZM27_39770</name>
</gene>
<evidence type="ECO:0000313" key="3">
    <source>
        <dbReference type="Proteomes" id="UP000294200"/>
    </source>
</evidence>